<organism evidence="1 2">
    <name type="scientific">Pistacia integerrima</name>
    <dbReference type="NCBI Taxonomy" id="434235"/>
    <lineage>
        <taxon>Eukaryota</taxon>
        <taxon>Viridiplantae</taxon>
        <taxon>Streptophyta</taxon>
        <taxon>Embryophyta</taxon>
        <taxon>Tracheophyta</taxon>
        <taxon>Spermatophyta</taxon>
        <taxon>Magnoliopsida</taxon>
        <taxon>eudicotyledons</taxon>
        <taxon>Gunneridae</taxon>
        <taxon>Pentapetalae</taxon>
        <taxon>rosids</taxon>
        <taxon>malvids</taxon>
        <taxon>Sapindales</taxon>
        <taxon>Anacardiaceae</taxon>
        <taxon>Pistacia</taxon>
    </lineage>
</organism>
<reference evidence="2" key="1">
    <citation type="journal article" date="2023" name="G3 (Bethesda)">
        <title>Genome assembly and association tests identify interacting loci associated with vigor, precocity, and sex in interspecific pistachio rootstocks.</title>
        <authorList>
            <person name="Palmer W."/>
            <person name="Jacygrad E."/>
            <person name="Sagayaradj S."/>
            <person name="Cavanaugh K."/>
            <person name="Han R."/>
            <person name="Bertier L."/>
            <person name="Beede B."/>
            <person name="Kafkas S."/>
            <person name="Golino D."/>
            <person name="Preece J."/>
            <person name="Michelmore R."/>
        </authorList>
    </citation>
    <scope>NUCLEOTIDE SEQUENCE [LARGE SCALE GENOMIC DNA]</scope>
</reference>
<proteinExistence type="predicted"/>
<keyword evidence="2" id="KW-1185">Reference proteome</keyword>
<protein>
    <submittedName>
        <fullName evidence="1">Uncharacterized protein</fullName>
    </submittedName>
</protein>
<accession>A0ACC0ZM38</accession>
<gene>
    <name evidence="1" type="ORF">Pint_03065</name>
</gene>
<comment type="caution">
    <text evidence="1">The sequence shown here is derived from an EMBL/GenBank/DDBJ whole genome shotgun (WGS) entry which is preliminary data.</text>
</comment>
<evidence type="ECO:0000313" key="1">
    <source>
        <dbReference type="EMBL" id="KAJ0053188.1"/>
    </source>
</evidence>
<name>A0ACC0ZM38_9ROSI</name>
<dbReference type="Proteomes" id="UP001163603">
    <property type="component" value="Chromosome 1"/>
</dbReference>
<sequence>MDELKEPVSPTGQYLNSSALSLSVLCFLEFEVPIDDSQTMSLLKDVFLPINSRFSSVMVVDENGEKQWKRVEVTLEDHVNVPIFPSGLSPESYDNYLDEYISKIGMEEFAKSRPLWEIHIFKYPTTTAAGVLIFKLHHSLGDGFSLMGALLSCLQRADDPSLPLTFPSVQVPSHNRNGDNNNSILKILPKIFSVVSKTVSDFCWSLTKSTVVEDDKTPIRSGDDGVEFRPINMATMSFSLDHIKKIKANVGATLNDVITGTIFLGTRLYMQEMSKESSKAQSTALVLLNTRVLRSYKPVKDMVEPNAKTPWGNHFAFLHVSIPPLTDASPSNPLEFVFRAQQIINDKKSSLAVYLTGQLLEILKKFRGPEAVAKYIHGTLKNSSMGITNLIGPKEKMSLANHPVKGLYFTVVGAPQSICIAIVSYMGVLRVAVGAEKGFIDAKKLKSCIEKAFQMMLEVVCQTIDQQSTE</sequence>
<dbReference type="EMBL" id="CM047736">
    <property type="protein sequence ID" value="KAJ0053188.1"/>
    <property type="molecule type" value="Genomic_DNA"/>
</dbReference>
<evidence type="ECO:0000313" key="2">
    <source>
        <dbReference type="Proteomes" id="UP001163603"/>
    </source>
</evidence>